<dbReference type="Pfam" id="PF14310">
    <property type="entry name" value="Fn3-like"/>
    <property type="match status" value="1"/>
</dbReference>
<dbReference type="RefSeq" id="WP_074792063.1">
    <property type="nucleotide sequence ID" value="NZ_FNZX01000017.1"/>
</dbReference>
<dbReference type="GO" id="GO:0004553">
    <property type="term" value="F:hydrolase activity, hydrolyzing O-glycosyl compounds"/>
    <property type="evidence" value="ECO:0007669"/>
    <property type="project" value="InterPro"/>
</dbReference>
<dbReference type="InterPro" id="IPR019800">
    <property type="entry name" value="Glyco_hydro_3_AS"/>
</dbReference>
<dbReference type="InterPro" id="IPR013783">
    <property type="entry name" value="Ig-like_fold"/>
</dbReference>
<dbReference type="GO" id="GO:0005975">
    <property type="term" value="P:carbohydrate metabolic process"/>
    <property type="evidence" value="ECO:0007669"/>
    <property type="project" value="InterPro"/>
</dbReference>
<dbReference type="PANTHER" id="PTHR42715:SF10">
    <property type="entry name" value="BETA-GLUCOSIDASE"/>
    <property type="match status" value="1"/>
</dbReference>
<evidence type="ECO:0000256" key="1">
    <source>
        <dbReference type="ARBA" id="ARBA00005336"/>
    </source>
</evidence>
<dbReference type="PROSITE" id="PS00775">
    <property type="entry name" value="GLYCOSYL_HYDROL_F3"/>
    <property type="match status" value="1"/>
</dbReference>
<dbReference type="Pfam" id="PF01915">
    <property type="entry name" value="Glyco_hydro_3_C"/>
    <property type="match status" value="1"/>
</dbReference>
<dbReference type="Proteomes" id="UP000182321">
    <property type="component" value="Unassembled WGS sequence"/>
</dbReference>
<sequence>MAIKRLRGVFSKTSKMQFPEHRDVVRGLGADGMVLLKNSGILPMNKGNVALFGAGAVDTIFCGLYFNYVFTDSTVNVKEGLLNNGFTLTTDSWLSKMEKAVKLNDKKEKQVAKKGLAFEGKRCRTPEVPISVADMAEAILGTDTCIYVVRHGIISEGEEGGENQYQLTETELSNIGLIASSFKNVILVINSGMLELSSVARMKSIKAIIYMGVPGMEAGNSLADVLTGAVNPSGRLTATWAKKYKDYSTCYSPSVLNKSAKSNEIDYKEGIFVGYRYFDAFDVTPLFPFGFGLSYTSFDMELEYLEASWMAVVLRVKVTNTGECAGRQVVQLYCSQPQGNVEKPYQILSGFGKTGKLKPGESEEMTIKIPIMALCSFDEESTAWVMEKGDYLFRLGSNSRDTKLCAKVVLDRMTIIKRVTNVMEPTKELKFLSPSPRAEEDTGYIKVASLSGDDYNSENKYVPVKQEVTTYLTEGSKYASYVNENPYSMPTRVHENLEYIKPCGSTTLFDVIKNKVSMEEFVSSLSPEVLARIVAGECGESKVESENRFNFDIIHEKNKLGISARTTSQFATTLGIPGVTFADGPSGLRIEGVACTCFPSPMNMAQTWDMSAMVRMGRVYGREMEYYNIDYCIAPALNIHRNPMRNRAYEFYSEDPSLAGILGAGFVIGVKRYEGRDVIMKNVATYNQESGTSDVNINVSRQAFGELYLRPFSACQMVASPAGLLNSGNKINGLYSSSQRGLNTDIIKSDWGSTGMVLSDWASKSEKAYDLHAGCDLIMPGFDPDHILEAMIKTAPTFEADGYVTVVNKNYVYNEPMITYEKWGSFLLDKSGDAQVSTVVVADAQISEKVLSLEKQGLCSIKTQDDGSRLITYKGIDRGAYLALGELQQAVINILGTIKNSASMKKLMENAIN</sequence>
<dbReference type="PRINTS" id="PR00133">
    <property type="entry name" value="GLHYDRLASE3"/>
</dbReference>
<name>A0A1H7LMC5_9FIRM</name>
<dbReference type="EMBL" id="FNZX01000017">
    <property type="protein sequence ID" value="SEK99878.1"/>
    <property type="molecule type" value="Genomic_DNA"/>
</dbReference>
<protein>
    <submittedName>
        <fullName evidence="6">Beta-glucosidase</fullName>
    </submittedName>
</protein>
<dbReference type="Gene3D" id="3.40.50.1700">
    <property type="entry name" value="Glycoside hydrolase family 3 C-terminal domain"/>
    <property type="match status" value="1"/>
</dbReference>
<proteinExistence type="inferred from homology"/>
<reference evidence="7" key="1">
    <citation type="submission" date="2016-10" db="EMBL/GenBank/DDBJ databases">
        <authorList>
            <person name="Varghese N."/>
        </authorList>
    </citation>
    <scope>NUCLEOTIDE SEQUENCE [LARGE SCALE GENOMIC DNA]</scope>
    <source>
        <strain evidence="7">ACV-9</strain>
    </source>
</reference>
<accession>A0A1H7LMC5</accession>
<dbReference type="InterPro" id="IPR026891">
    <property type="entry name" value="Fn3-like"/>
</dbReference>
<dbReference type="InterPro" id="IPR002772">
    <property type="entry name" value="Glyco_hydro_3_C"/>
</dbReference>
<keyword evidence="7" id="KW-1185">Reference proteome</keyword>
<evidence type="ECO:0000256" key="4">
    <source>
        <dbReference type="RuleBase" id="RU361161"/>
    </source>
</evidence>
<dbReference type="SMART" id="SM01217">
    <property type="entry name" value="Fn3_like"/>
    <property type="match status" value="1"/>
</dbReference>
<dbReference type="InterPro" id="IPR050288">
    <property type="entry name" value="Cellulose_deg_GH3"/>
</dbReference>
<dbReference type="PANTHER" id="PTHR42715">
    <property type="entry name" value="BETA-GLUCOSIDASE"/>
    <property type="match status" value="1"/>
</dbReference>
<organism evidence="6 7">
    <name type="scientific">Pseudobutyrivibrio ruminis</name>
    <dbReference type="NCBI Taxonomy" id="46206"/>
    <lineage>
        <taxon>Bacteria</taxon>
        <taxon>Bacillati</taxon>
        <taxon>Bacillota</taxon>
        <taxon>Clostridia</taxon>
        <taxon>Lachnospirales</taxon>
        <taxon>Lachnospiraceae</taxon>
        <taxon>Pseudobutyrivibrio</taxon>
    </lineage>
</organism>
<dbReference type="AlphaFoldDB" id="A0A1H7LMC5"/>
<keyword evidence="2 4" id="KW-0378">Hydrolase</keyword>
<dbReference type="Pfam" id="PF00933">
    <property type="entry name" value="Glyco_hydro_3"/>
    <property type="match status" value="1"/>
</dbReference>
<feature type="domain" description="Fibronectin type III-like" evidence="5">
    <location>
        <begin position="328"/>
        <end position="399"/>
    </location>
</feature>
<dbReference type="Gene3D" id="3.20.20.300">
    <property type="entry name" value="Glycoside hydrolase, family 3, N-terminal domain"/>
    <property type="match status" value="1"/>
</dbReference>
<dbReference type="InterPro" id="IPR017853">
    <property type="entry name" value="GH"/>
</dbReference>
<evidence type="ECO:0000259" key="5">
    <source>
        <dbReference type="SMART" id="SM01217"/>
    </source>
</evidence>
<evidence type="ECO:0000313" key="6">
    <source>
        <dbReference type="EMBL" id="SEK99878.1"/>
    </source>
</evidence>
<dbReference type="InterPro" id="IPR036962">
    <property type="entry name" value="Glyco_hydro_3_N_sf"/>
</dbReference>
<keyword evidence="3" id="KW-0119">Carbohydrate metabolism</keyword>
<dbReference type="InterPro" id="IPR036881">
    <property type="entry name" value="Glyco_hydro_3_C_sf"/>
</dbReference>
<evidence type="ECO:0000256" key="3">
    <source>
        <dbReference type="ARBA" id="ARBA00023277"/>
    </source>
</evidence>
<evidence type="ECO:0000256" key="2">
    <source>
        <dbReference type="ARBA" id="ARBA00022801"/>
    </source>
</evidence>
<gene>
    <name evidence="6" type="ORF">SAMN02910377_02393</name>
</gene>
<dbReference type="SUPFAM" id="SSF51445">
    <property type="entry name" value="(Trans)glycosidases"/>
    <property type="match status" value="1"/>
</dbReference>
<keyword evidence="4" id="KW-0326">Glycosidase</keyword>
<dbReference type="Gene3D" id="2.60.40.10">
    <property type="entry name" value="Immunoglobulins"/>
    <property type="match status" value="1"/>
</dbReference>
<comment type="similarity">
    <text evidence="1 4">Belongs to the glycosyl hydrolase 3 family.</text>
</comment>
<evidence type="ECO:0000313" key="7">
    <source>
        <dbReference type="Proteomes" id="UP000182321"/>
    </source>
</evidence>
<dbReference type="InterPro" id="IPR001764">
    <property type="entry name" value="Glyco_hydro_3_N"/>
</dbReference>
<dbReference type="SUPFAM" id="SSF52279">
    <property type="entry name" value="Beta-D-glucan exohydrolase, C-terminal domain"/>
    <property type="match status" value="1"/>
</dbReference>